<evidence type="ECO:0000313" key="1">
    <source>
        <dbReference type="EMBL" id="KAF2014487.1"/>
    </source>
</evidence>
<dbReference type="RefSeq" id="XP_033382826.1">
    <property type="nucleotide sequence ID" value="XM_033521993.1"/>
</dbReference>
<name>A0A6A5XNR4_9PLEO</name>
<keyword evidence="2" id="KW-1185">Reference proteome</keyword>
<evidence type="ECO:0000313" key="2">
    <source>
        <dbReference type="Proteomes" id="UP000799778"/>
    </source>
</evidence>
<reference evidence="1" key="1">
    <citation type="journal article" date="2020" name="Stud. Mycol.">
        <title>101 Dothideomycetes genomes: a test case for predicting lifestyles and emergence of pathogens.</title>
        <authorList>
            <person name="Haridas S."/>
            <person name="Albert R."/>
            <person name="Binder M."/>
            <person name="Bloem J."/>
            <person name="Labutti K."/>
            <person name="Salamov A."/>
            <person name="Andreopoulos B."/>
            <person name="Baker S."/>
            <person name="Barry K."/>
            <person name="Bills G."/>
            <person name="Bluhm B."/>
            <person name="Cannon C."/>
            <person name="Castanera R."/>
            <person name="Culley D."/>
            <person name="Daum C."/>
            <person name="Ezra D."/>
            <person name="Gonzalez J."/>
            <person name="Henrissat B."/>
            <person name="Kuo A."/>
            <person name="Liang C."/>
            <person name="Lipzen A."/>
            <person name="Lutzoni F."/>
            <person name="Magnuson J."/>
            <person name="Mondo S."/>
            <person name="Nolan M."/>
            <person name="Ohm R."/>
            <person name="Pangilinan J."/>
            <person name="Park H.-J."/>
            <person name="Ramirez L."/>
            <person name="Alfaro M."/>
            <person name="Sun H."/>
            <person name="Tritt A."/>
            <person name="Yoshinaga Y."/>
            <person name="Zwiers L.-H."/>
            <person name="Turgeon B."/>
            <person name="Goodwin S."/>
            <person name="Spatafora J."/>
            <person name="Crous P."/>
            <person name="Grigoriev I."/>
        </authorList>
    </citation>
    <scope>NUCLEOTIDE SEQUENCE</scope>
    <source>
        <strain evidence="1">CBS 175.79</strain>
    </source>
</reference>
<dbReference type="AlphaFoldDB" id="A0A6A5XNR4"/>
<dbReference type="EMBL" id="ML978070">
    <property type="protein sequence ID" value="KAF2014487.1"/>
    <property type="molecule type" value="Genomic_DNA"/>
</dbReference>
<protein>
    <submittedName>
        <fullName evidence="1">Uncharacterized protein</fullName>
    </submittedName>
</protein>
<proteinExistence type="predicted"/>
<dbReference type="GeneID" id="54279390"/>
<gene>
    <name evidence="1" type="ORF">BU24DRAFT_215045</name>
</gene>
<dbReference type="Proteomes" id="UP000799778">
    <property type="component" value="Unassembled WGS sequence"/>
</dbReference>
<sequence>MYILIFPPRRRKRVFHLFTYTLYLHKSVSLKSIHSILPDMSSSYDWLCCYCSDAVISRSVSEQCFNCGHILCSKCAVEDPKYSLASVTNKLQTTLTSNGLETIRSMSSCMHVYDQPLTRIDVQEIDPASQFEGW</sequence>
<organism evidence="1 2">
    <name type="scientific">Aaosphaeria arxii CBS 175.79</name>
    <dbReference type="NCBI Taxonomy" id="1450172"/>
    <lineage>
        <taxon>Eukaryota</taxon>
        <taxon>Fungi</taxon>
        <taxon>Dikarya</taxon>
        <taxon>Ascomycota</taxon>
        <taxon>Pezizomycotina</taxon>
        <taxon>Dothideomycetes</taxon>
        <taxon>Pleosporomycetidae</taxon>
        <taxon>Pleosporales</taxon>
        <taxon>Pleosporales incertae sedis</taxon>
        <taxon>Aaosphaeria</taxon>
    </lineage>
</organism>
<accession>A0A6A5XNR4</accession>